<organism evidence="2 3">
    <name type="scientific">Cladobotryum mycophilum</name>
    <dbReference type="NCBI Taxonomy" id="491253"/>
    <lineage>
        <taxon>Eukaryota</taxon>
        <taxon>Fungi</taxon>
        <taxon>Dikarya</taxon>
        <taxon>Ascomycota</taxon>
        <taxon>Pezizomycotina</taxon>
        <taxon>Sordariomycetes</taxon>
        <taxon>Hypocreomycetidae</taxon>
        <taxon>Hypocreales</taxon>
        <taxon>Hypocreaceae</taxon>
        <taxon>Cladobotryum</taxon>
    </lineage>
</organism>
<dbReference type="PROSITE" id="PS51257">
    <property type="entry name" value="PROKAR_LIPOPROTEIN"/>
    <property type="match status" value="1"/>
</dbReference>
<protein>
    <submittedName>
        <fullName evidence="2">Uncharacterized protein</fullName>
    </submittedName>
</protein>
<reference evidence="2 3" key="1">
    <citation type="submission" date="2024-01" db="EMBL/GenBank/DDBJ databases">
        <title>Complete genome of Cladobotryum mycophilum ATHUM6906.</title>
        <authorList>
            <person name="Christinaki A.C."/>
            <person name="Myridakis A.I."/>
            <person name="Kouvelis V.N."/>
        </authorList>
    </citation>
    <scope>NUCLEOTIDE SEQUENCE [LARGE SCALE GENOMIC DNA]</scope>
    <source>
        <strain evidence="2 3">ATHUM6906</strain>
    </source>
</reference>
<gene>
    <name evidence="2" type="ORF">PT974_11172</name>
</gene>
<feature type="signal peptide" evidence="1">
    <location>
        <begin position="1"/>
        <end position="19"/>
    </location>
</feature>
<evidence type="ECO:0000256" key="1">
    <source>
        <dbReference type="SAM" id="SignalP"/>
    </source>
</evidence>
<dbReference type="Proteomes" id="UP001338125">
    <property type="component" value="Unassembled WGS sequence"/>
</dbReference>
<accession>A0ABR0S4G6</accession>
<dbReference type="EMBL" id="JAVFKD010000016">
    <property type="protein sequence ID" value="KAK5987055.1"/>
    <property type="molecule type" value="Genomic_DNA"/>
</dbReference>
<feature type="chain" id="PRO_5047010350" evidence="1">
    <location>
        <begin position="20"/>
        <end position="90"/>
    </location>
</feature>
<keyword evidence="1" id="KW-0732">Signal</keyword>
<sequence length="90" mass="9611">MKLTAYLTLALVSACAVDATSCFCTPKNGCKCSCGHSDLVPDSQWSWHGDGQTGLLGAATCSPAQFQYELEPNDDATGGAIDWRCLYIRC</sequence>
<evidence type="ECO:0000313" key="2">
    <source>
        <dbReference type="EMBL" id="KAK5987055.1"/>
    </source>
</evidence>
<name>A0ABR0S4G6_9HYPO</name>
<comment type="caution">
    <text evidence="2">The sequence shown here is derived from an EMBL/GenBank/DDBJ whole genome shotgun (WGS) entry which is preliminary data.</text>
</comment>
<keyword evidence="3" id="KW-1185">Reference proteome</keyword>
<evidence type="ECO:0000313" key="3">
    <source>
        <dbReference type="Proteomes" id="UP001338125"/>
    </source>
</evidence>
<proteinExistence type="predicted"/>